<dbReference type="InterPro" id="IPR021948">
    <property type="entry name" value="DUF3565"/>
</dbReference>
<dbReference type="OrthoDB" id="9799128at2"/>
<gene>
    <name evidence="1" type="ORF">SAMN05443144_107159</name>
</gene>
<evidence type="ECO:0000313" key="1">
    <source>
        <dbReference type="EMBL" id="SHF33144.1"/>
    </source>
</evidence>
<dbReference type="EMBL" id="FQUS01000007">
    <property type="protein sequence ID" value="SHF33144.1"/>
    <property type="molecule type" value="Genomic_DNA"/>
</dbReference>
<dbReference type="Proteomes" id="UP000184041">
    <property type="component" value="Unassembled WGS sequence"/>
</dbReference>
<proteinExistence type="predicted"/>
<dbReference type="RefSeq" id="WP_073062231.1">
    <property type="nucleotide sequence ID" value="NZ_FQUS01000007.1"/>
</dbReference>
<name>A0A1M5ASG8_9BACT</name>
<dbReference type="Pfam" id="PF12088">
    <property type="entry name" value="DUF3565"/>
    <property type="match status" value="1"/>
</dbReference>
<keyword evidence="2" id="KW-1185">Reference proteome</keyword>
<evidence type="ECO:0000313" key="2">
    <source>
        <dbReference type="Proteomes" id="UP000184041"/>
    </source>
</evidence>
<accession>A0A1M5ASG8</accession>
<organism evidence="1 2">
    <name type="scientific">Fodinibius roseus</name>
    <dbReference type="NCBI Taxonomy" id="1194090"/>
    <lineage>
        <taxon>Bacteria</taxon>
        <taxon>Pseudomonadati</taxon>
        <taxon>Balneolota</taxon>
        <taxon>Balneolia</taxon>
        <taxon>Balneolales</taxon>
        <taxon>Balneolaceae</taxon>
        <taxon>Fodinibius</taxon>
    </lineage>
</organism>
<reference evidence="1 2" key="1">
    <citation type="submission" date="2016-11" db="EMBL/GenBank/DDBJ databases">
        <authorList>
            <person name="Jaros S."/>
            <person name="Januszkiewicz K."/>
            <person name="Wedrychowicz H."/>
        </authorList>
    </citation>
    <scope>NUCLEOTIDE SEQUENCE [LARGE SCALE GENOMIC DNA]</scope>
    <source>
        <strain evidence="1 2">DSM 21986</strain>
    </source>
</reference>
<dbReference type="AlphaFoldDB" id="A0A1M5ASG8"/>
<evidence type="ECO:0008006" key="3">
    <source>
        <dbReference type="Google" id="ProtNLM"/>
    </source>
</evidence>
<sequence length="73" mass="8608">MKQPIIGYHKDEENAWVAELKCGHNQHVRHNPPWTLRPWTTTAEGRKSRLGKELNCKKCDRNKPQDFDPPCRD</sequence>
<dbReference type="STRING" id="1194090.SAMN05443144_107159"/>
<protein>
    <recommendedName>
        <fullName evidence="3">DUF3565 domain-containing protein</fullName>
    </recommendedName>
</protein>